<dbReference type="PANTHER" id="PTHR30473:SF1">
    <property type="entry name" value="PHOH-LIKE PROTEIN"/>
    <property type="match status" value="1"/>
</dbReference>
<feature type="domain" description="PhoH-like protein" evidence="8">
    <location>
        <begin position="170"/>
        <end position="375"/>
    </location>
</feature>
<evidence type="ECO:0000256" key="3">
    <source>
        <dbReference type="ARBA" id="ARBA00022490"/>
    </source>
</evidence>
<dbReference type="Pfam" id="PF02562">
    <property type="entry name" value="PhoH"/>
    <property type="match status" value="1"/>
</dbReference>
<reference evidence="9 10" key="1">
    <citation type="submission" date="2020-11" db="EMBL/GenBank/DDBJ databases">
        <title>Description of Pontivivens ytuae sp. nov. isolated from deep sea sediment of Mariana Trench.</title>
        <authorList>
            <person name="Wang Z."/>
            <person name="Sun Q.-L."/>
            <person name="Xu X.-D."/>
            <person name="Tang Y.-Z."/>
            <person name="Zhang J."/>
        </authorList>
    </citation>
    <scope>NUCLEOTIDE SEQUENCE [LARGE SCALE GENOMIC DNA]</scope>
    <source>
        <strain evidence="9 10">MT2928</strain>
    </source>
</reference>
<dbReference type="InterPro" id="IPR027417">
    <property type="entry name" value="P-loop_NTPase"/>
</dbReference>
<dbReference type="GO" id="GO:0005524">
    <property type="term" value="F:ATP binding"/>
    <property type="evidence" value="ECO:0007669"/>
    <property type="project" value="UniProtKB-KW"/>
</dbReference>
<evidence type="ECO:0000256" key="2">
    <source>
        <dbReference type="ARBA" id="ARBA00010393"/>
    </source>
</evidence>
<dbReference type="EMBL" id="CP064942">
    <property type="protein sequence ID" value="QPH55209.1"/>
    <property type="molecule type" value="Genomic_DNA"/>
</dbReference>
<evidence type="ECO:0000256" key="4">
    <source>
        <dbReference type="ARBA" id="ARBA00022741"/>
    </source>
</evidence>
<accession>A0A7S9LTY3</accession>
<evidence type="ECO:0000256" key="5">
    <source>
        <dbReference type="ARBA" id="ARBA00022840"/>
    </source>
</evidence>
<feature type="region of interest" description="Disordered" evidence="7">
    <location>
        <begin position="1"/>
        <end position="32"/>
    </location>
</feature>
<dbReference type="Proteomes" id="UP000594800">
    <property type="component" value="Chromosome"/>
</dbReference>
<dbReference type="InterPro" id="IPR003714">
    <property type="entry name" value="PhoH"/>
</dbReference>
<evidence type="ECO:0000313" key="9">
    <source>
        <dbReference type="EMBL" id="QPH55209.1"/>
    </source>
</evidence>
<dbReference type="FunFam" id="3.40.50.300:FF:000013">
    <property type="entry name" value="PhoH family ATPase"/>
    <property type="match status" value="1"/>
</dbReference>
<evidence type="ECO:0000256" key="7">
    <source>
        <dbReference type="SAM" id="MobiDB-lite"/>
    </source>
</evidence>
<organism evidence="9 10">
    <name type="scientific">Pontivivens ytuae</name>
    <dbReference type="NCBI Taxonomy" id="2789856"/>
    <lineage>
        <taxon>Bacteria</taxon>
        <taxon>Pseudomonadati</taxon>
        <taxon>Pseudomonadota</taxon>
        <taxon>Alphaproteobacteria</taxon>
        <taxon>Rhodobacterales</taxon>
        <taxon>Paracoccaceae</taxon>
        <taxon>Pontivivens</taxon>
    </lineage>
</organism>
<dbReference type="AlphaFoldDB" id="A0A7S9LTY3"/>
<comment type="subcellular location">
    <subcellularLocation>
        <location evidence="1">Cytoplasm</location>
    </subcellularLocation>
</comment>
<evidence type="ECO:0000259" key="8">
    <source>
        <dbReference type="Pfam" id="PF02562"/>
    </source>
</evidence>
<keyword evidence="5" id="KW-0067">ATP-binding</keyword>
<gene>
    <name evidence="9" type="ORF">I0K15_05570</name>
</gene>
<protein>
    <recommendedName>
        <fullName evidence="6">PhoH-like protein</fullName>
    </recommendedName>
</protein>
<dbReference type="GO" id="GO:0005829">
    <property type="term" value="C:cytosol"/>
    <property type="evidence" value="ECO:0007669"/>
    <property type="project" value="TreeGrafter"/>
</dbReference>
<dbReference type="SUPFAM" id="SSF52540">
    <property type="entry name" value="P-loop containing nucleoside triphosphate hydrolases"/>
    <property type="match status" value="1"/>
</dbReference>
<keyword evidence="4" id="KW-0547">Nucleotide-binding</keyword>
<keyword evidence="3" id="KW-0963">Cytoplasm</keyword>
<dbReference type="GO" id="GO:0003723">
    <property type="term" value="F:RNA binding"/>
    <property type="evidence" value="ECO:0007669"/>
    <property type="project" value="InterPro"/>
</dbReference>
<dbReference type="InterPro" id="IPR051451">
    <property type="entry name" value="PhoH2-like"/>
</dbReference>
<comment type="similarity">
    <text evidence="2">Belongs to the PhoH family.</text>
</comment>
<sequence length="380" mass="41786">MSRFQPDPPKFRRSPCSAPVEWSPSDDPLPPEFGRIVLATDTVTSPPPAAASGPEQVLSFPDNMLLIELGGPNGLHLAKIEQLLGVEIHHRGNEFTVTGGDEADITRAAEALTALYERLEQGRTVEPGDVDAAIRLGRSGSGTEPQLGDQVEMFPGTADKLEIRTRKKVIEPRTATQRSYVAQLMEHELVFGLGPAGTGKTYLAVAAAMQYFLDGEVDKIILSRPAVEAGERLGFLPGDMKEKVDPYMQPLYDALNDFLPGKQVQKLMEDKRIEIAPLAFMRGRTLSNAFVILDEAQNATTMQMKMKMFLTRLGENSRMAITGDMSQIDLPRGVTSGLVEAERVLRDTKGIGFTRFKAEDVVRHPLVQRIIEAYDRDPAA</sequence>
<keyword evidence="10" id="KW-1185">Reference proteome</keyword>
<dbReference type="KEGG" id="poz:I0K15_05570"/>
<dbReference type="SUPFAM" id="SSF54791">
    <property type="entry name" value="Eukaryotic type KH-domain (KH-domain type I)"/>
    <property type="match status" value="1"/>
</dbReference>
<name>A0A7S9LTY3_9RHOB</name>
<dbReference type="PANTHER" id="PTHR30473">
    <property type="entry name" value="PROTEIN PHOH"/>
    <property type="match status" value="1"/>
</dbReference>
<dbReference type="InterPro" id="IPR036612">
    <property type="entry name" value="KH_dom_type_1_sf"/>
</dbReference>
<evidence type="ECO:0000256" key="1">
    <source>
        <dbReference type="ARBA" id="ARBA00004496"/>
    </source>
</evidence>
<evidence type="ECO:0000256" key="6">
    <source>
        <dbReference type="ARBA" id="ARBA00039970"/>
    </source>
</evidence>
<proteinExistence type="inferred from homology"/>
<evidence type="ECO:0000313" key="10">
    <source>
        <dbReference type="Proteomes" id="UP000594800"/>
    </source>
</evidence>
<dbReference type="Gene3D" id="3.40.50.300">
    <property type="entry name" value="P-loop containing nucleotide triphosphate hydrolases"/>
    <property type="match status" value="1"/>
</dbReference>